<keyword evidence="3 13" id="KW-0547">Nucleotide-binding</keyword>
<dbReference type="Pfam" id="PF00270">
    <property type="entry name" value="DEAD"/>
    <property type="match status" value="1"/>
</dbReference>
<comment type="function">
    <text evidence="13">Couples transcription and DNA repair by recognizing RNA polymerase (RNAP) stalled at DNA lesions. Mediates ATP-dependent release of RNAP and its truncated transcript from the DNA, and recruitment of nucleotide excision repair machinery to the damaged site.</text>
</comment>
<dbReference type="GO" id="GO:0005737">
    <property type="term" value="C:cytoplasm"/>
    <property type="evidence" value="ECO:0007669"/>
    <property type="project" value="UniProtKB-SubCell"/>
</dbReference>
<evidence type="ECO:0000313" key="15">
    <source>
        <dbReference type="Proteomes" id="UP000249799"/>
    </source>
</evidence>
<evidence type="ECO:0000256" key="3">
    <source>
        <dbReference type="ARBA" id="ARBA00022741"/>
    </source>
</evidence>
<dbReference type="Gene3D" id="3.40.50.300">
    <property type="entry name" value="P-loop containing nucleotide triphosphate hydrolases"/>
    <property type="match status" value="2"/>
</dbReference>
<dbReference type="GO" id="GO:0006355">
    <property type="term" value="P:regulation of DNA-templated transcription"/>
    <property type="evidence" value="ECO:0007669"/>
    <property type="project" value="UniProtKB-UniRule"/>
</dbReference>
<dbReference type="NCBIfam" id="TIGR00580">
    <property type="entry name" value="mfd"/>
    <property type="match status" value="1"/>
</dbReference>
<evidence type="ECO:0000256" key="10">
    <source>
        <dbReference type="ARBA" id="ARBA00061104"/>
    </source>
</evidence>
<dbReference type="InterPro" id="IPR041471">
    <property type="entry name" value="UvrB_inter"/>
</dbReference>
<evidence type="ECO:0000256" key="11">
    <source>
        <dbReference type="ARBA" id="ARBA00061399"/>
    </source>
</evidence>
<dbReference type="RefSeq" id="WP_111331169.1">
    <property type="nucleotide sequence ID" value="NZ_CP030032.1"/>
</dbReference>
<dbReference type="GO" id="GO:0000716">
    <property type="term" value="P:transcription-coupled nucleotide-excision repair, DNA damage recognition"/>
    <property type="evidence" value="ECO:0007669"/>
    <property type="project" value="UniProtKB-UniRule"/>
</dbReference>
<keyword evidence="6" id="KW-0347">Helicase</keyword>
<dbReference type="GO" id="GO:0016787">
    <property type="term" value="F:hydrolase activity"/>
    <property type="evidence" value="ECO:0007669"/>
    <property type="project" value="UniProtKB-KW"/>
</dbReference>
<evidence type="ECO:0000256" key="1">
    <source>
        <dbReference type="ARBA" id="ARBA00004496"/>
    </source>
</evidence>
<dbReference type="SUPFAM" id="SSF143517">
    <property type="entry name" value="TRCF domain-like"/>
    <property type="match status" value="1"/>
</dbReference>
<dbReference type="PROSITE" id="PS51194">
    <property type="entry name" value="HELICASE_CTER"/>
    <property type="match status" value="1"/>
</dbReference>
<evidence type="ECO:0000256" key="13">
    <source>
        <dbReference type="HAMAP-Rule" id="MF_00969"/>
    </source>
</evidence>
<comment type="similarity">
    <text evidence="10 13">In the N-terminal section; belongs to the UvrB family.</text>
</comment>
<dbReference type="Gene3D" id="3.30.2060.10">
    <property type="entry name" value="Penicillin-binding protein 1b domain"/>
    <property type="match status" value="1"/>
</dbReference>
<keyword evidence="2 13" id="KW-0963">Cytoplasm</keyword>
<keyword evidence="9 13" id="KW-0234">DNA repair</keyword>
<dbReference type="InterPro" id="IPR003711">
    <property type="entry name" value="CarD-like/TRCF_RID"/>
</dbReference>
<evidence type="ECO:0000256" key="7">
    <source>
        <dbReference type="ARBA" id="ARBA00022840"/>
    </source>
</evidence>
<dbReference type="Gene3D" id="3.40.50.11180">
    <property type="match status" value="1"/>
</dbReference>
<protein>
    <recommendedName>
        <fullName evidence="12 13">Transcription-repair-coupling factor</fullName>
        <shortName evidence="13">TRCF</shortName>
        <ecNumber evidence="13">3.6.4.-</ecNumber>
    </recommendedName>
</protein>
<dbReference type="Pfam" id="PF03461">
    <property type="entry name" value="TRCF"/>
    <property type="match status" value="1"/>
</dbReference>
<gene>
    <name evidence="13 14" type="primary">mfd</name>
    <name evidence="14" type="ORF">DN745_00585</name>
</gene>
<dbReference type="GO" id="GO:0003684">
    <property type="term" value="F:damaged DNA binding"/>
    <property type="evidence" value="ECO:0007669"/>
    <property type="project" value="InterPro"/>
</dbReference>
<dbReference type="OrthoDB" id="9804325at2"/>
<dbReference type="PANTHER" id="PTHR47964:SF1">
    <property type="entry name" value="ATP-DEPENDENT DNA HELICASE HOMOLOG RECG, CHLOROPLASTIC"/>
    <property type="match status" value="1"/>
</dbReference>
<dbReference type="Pfam" id="PF00271">
    <property type="entry name" value="Helicase_C"/>
    <property type="match status" value="1"/>
</dbReference>
<dbReference type="EMBL" id="CP030032">
    <property type="protein sequence ID" value="AWV87901.1"/>
    <property type="molecule type" value="Genomic_DNA"/>
</dbReference>
<dbReference type="FunFam" id="3.40.50.300:FF:000546">
    <property type="entry name" value="Transcription-repair-coupling factor"/>
    <property type="match status" value="1"/>
</dbReference>
<evidence type="ECO:0000256" key="9">
    <source>
        <dbReference type="ARBA" id="ARBA00023204"/>
    </source>
</evidence>
<evidence type="ECO:0000256" key="6">
    <source>
        <dbReference type="ARBA" id="ARBA00022806"/>
    </source>
</evidence>
<dbReference type="InterPro" id="IPR004576">
    <property type="entry name" value="Mfd"/>
</dbReference>
<dbReference type="Gene3D" id="3.90.1150.50">
    <property type="entry name" value="Transcription-repair-coupling factor, D7 domain"/>
    <property type="match status" value="1"/>
</dbReference>
<sequence>MSSENSSDYPEQLTMSDALLAGKTMATEADAQQLEIKEAQQQQEQSRLEPDFEGRYPIDDLMERLGVDGEDAGPAHLQISGASGALRACILADLSHRIHRPLVILSASEGDARELADDLGVFVLSDSEPYEGLLDQVVHYPDFDIGPYHSASPERKLMMQRLGVLHLLGGEHPPRYTVAPVAAALRKTIGRESMRAFTRRYELGDEMANEDLRVYLANSGYGEVAVVEDPGTFAIRGDIIDIFVPASAYPMRVERWGDEVNEIRSFNPETQRTVEEHLSVEIIPARQEILDEQLVRDSRGRLRALAESLGYSSRKVREITMDLEAGLHFIGIDALLPALHAEVNDLLDYIPENALVVLVEPEAALQEAQNLIENQRAEYAREIEKGELVFPVDQYYREAPEMLGWVEGRTERLEFRRVAMHRAKTPKATEEMAFALARREDSFVFSARPNTDVVRLRKENRGVQATIEALVEQLQQWKQNYGRICFACRTAGQVDRLVSLLKSYGEDAMEMEPPIDVGEPVPPPAGLIEVYKATISAGFRSEHLGLCLISGEEVFGKRVATRETKSITEHAEITHFRDLKPGDYVVHVDFGIGKYHGLVNLEVAEINADFLHLEYADGAKLYIPVHRLGKVQKYIGSASDSLRLDKMGGSSWERTKDRVKEQIREIAGDLLRLYAQRDLARGYRFSAPDDYYREFEEDFPFEETPDQARAIRDTLSDMQGKRPMDRLVCGDVGFGKTEVAIRAAMKAVMDGKQVAVLVPTTILCEQHRISFRKRCEKFGARVEAISRFRTPKEAKEIMADTADGKVDILIGTHRLLSDNVNFRDLGLLIVDEEQRFGVTHKDKIKKMRTNIDVLTLSATPIPRTLQMSLLGIRDLSIIATPPHNRLAVRTHVAKLSDGILREAIMREISRGGQVFVVHNRVKTIDALAERIGELVPEARISVGHGQMSETALEDVMLSYIEGETNVLVSTAIIESGLDIPNANTIIIDRCDLFGLSQLYQLRGRVGRGSERAFAYLLIPPNRLLPKDAQARLEVIQTHTELGSGFQVATYDLEIRGAGSLLGDSQSGHVQAVGLDLYTELLEETINEMRGLDGDQDIEPEVNMPVEAFIPSSYIEATSLRLMFYKRFSLARTRDELFDVFDELVDRFGKPPEEVRNLRDVIAIKAACRQLSATRFDCGPSAISIELDPRTSLAPEKVVAFIHETRGRLRLTEEMKLIFSLTPEESARPLETSRAFVEKLLNYRA</sequence>
<dbReference type="CDD" id="cd17991">
    <property type="entry name" value="DEXHc_TRCF"/>
    <property type="match status" value="1"/>
</dbReference>
<dbReference type="InterPro" id="IPR001650">
    <property type="entry name" value="Helicase_C-like"/>
</dbReference>
<dbReference type="EC" id="3.6.4.-" evidence="13"/>
<dbReference type="HAMAP" id="MF_00969">
    <property type="entry name" value="TRCF"/>
    <property type="match status" value="1"/>
</dbReference>
<dbReference type="PROSITE" id="PS51192">
    <property type="entry name" value="HELICASE_ATP_BIND_1"/>
    <property type="match status" value="1"/>
</dbReference>
<dbReference type="InterPro" id="IPR014001">
    <property type="entry name" value="Helicase_ATP-bd"/>
</dbReference>
<evidence type="ECO:0000256" key="4">
    <source>
        <dbReference type="ARBA" id="ARBA00022763"/>
    </source>
</evidence>
<evidence type="ECO:0000256" key="5">
    <source>
        <dbReference type="ARBA" id="ARBA00022801"/>
    </source>
</evidence>
<dbReference type="PANTHER" id="PTHR47964">
    <property type="entry name" value="ATP-DEPENDENT DNA HELICASE HOMOLOG RECG, CHLOROPLASTIC"/>
    <property type="match status" value="1"/>
</dbReference>
<organism evidence="14 15">
    <name type="scientific">Bradymonas sediminis</name>
    <dbReference type="NCBI Taxonomy" id="1548548"/>
    <lineage>
        <taxon>Bacteria</taxon>
        <taxon>Deltaproteobacteria</taxon>
        <taxon>Bradymonadales</taxon>
        <taxon>Bradymonadaceae</taxon>
        <taxon>Bradymonas</taxon>
    </lineage>
</organism>
<reference evidence="14 15" key="1">
    <citation type="submission" date="2018-06" db="EMBL/GenBank/DDBJ databases">
        <title>Lujinxingia sediminis gen. nov. sp. nov., a new facultative anaerobic member of the class Deltaproteobacteria, and proposal of Lujinxingaceae fam. nov.</title>
        <authorList>
            <person name="Guo L.-Y."/>
            <person name="Li C.-M."/>
            <person name="Wang S."/>
            <person name="Du Z.-J."/>
        </authorList>
    </citation>
    <scope>NUCLEOTIDE SEQUENCE [LARGE SCALE GENOMIC DNA]</scope>
    <source>
        <strain evidence="14 15">FA350</strain>
    </source>
</reference>
<dbReference type="InterPro" id="IPR011545">
    <property type="entry name" value="DEAD/DEAH_box_helicase_dom"/>
</dbReference>
<dbReference type="InterPro" id="IPR005118">
    <property type="entry name" value="TRCF_C"/>
</dbReference>
<dbReference type="InterPro" id="IPR037235">
    <property type="entry name" value="TRCF-like_C_D7"/>
</dbReference>
<keyword evidence="4 13" id="KW-0227">DNA damage</keyword>
<dbReference type="KEGG" id="bsed:DN745_00585"/>
<dbReference type="GO" id="GO:0005524">
    <property type="term" value="F:ATP binding"/>
    <property type="evidence" value="ECO:0007669"/>
    <property type="project" value="UniProtKB-UniRule"/>
</dbReference>
<evidence type="ECO:0000256" key="12">
    <source>
        <dbReference type="ARBA" id="ARBA00070128"/>
    </source>
</evidence>
<keyword evidence="8 13" id="KW-0238">DNA-binding</keyword>
<dbReference type="SMART" id="SM00487">
    <property type="entry name" value="DEXDc"/>
    <property type="match status" value="1"/>
</dbReference>
<dbReference type="SUPFAM" id="SSF52540">
    <property type="entry name" value="P-loop containing nucleoside triphosphate hydrolases"/>
    <property type="match status" value="4"/>
</dbReference>
<evidence type="ECO:0000256" key="8">
    <source>
        <dbReference type="ARBA" id="ARBA00023125"/>
    </source>
</evidence>
<evidence type="ECO:0000256" key="2">
    <source>
        <dbReference type="ARBA" id="ARBA00022490"/>
    </source>
</evidence>
<comment type="similarity">
    <text evidence="11 13">In the C-terminal section; belongs to the helicase family. RecG subfamily.</text>
</comment>
<dbReference type="Gene3D" id="2.40.10.170">
    <property type="match status" value="1"/>
</dbReference>
<keyword evidence="15" id="KW-1185">Reference proteome</keyword>
<dbReference type="InterPro" id="IPR036101">
    <property type="entry name" value="CarD-like/TRCF_RID_sf"/>
</dbReference>
<dbReference type="Pfam" id="PF17757">
    <property type="entry name" value="UvrB_inter"/>
    <property type="match status" value="1"/>
</dbReference>
<dbReference type="SMART" id="SM01058">
    <property type="entry name" value="CarD_TRCF"/>
    <property type="match status" value="1"/>
</dbReference>
<keyword evidence="5 13" id="KW-0378">Hydrolase</keyword>
<dbReference type="SMART" id="SM00982">
    <property type="entry name" value="TRCF"/>
    <property type="match status" value="1"/>
</dbReference>
<dbReference type="AlphaFoldDB" id="A0A2Z4FG49"/>
<keyword evidence="7 13" id="KW-0067">ATP-binding</keyword>
<dbReference type="GO" id="GO:0003678">
    <property type="term" value="F:DNA helicase activity"/>
    <property type="evidence" value="ECO:0007669"/>
    <property type="project" value="TreeGrafter"/>
</dbReference>
<dbReference type="InterPro" id="IPR047112">
    <property type="entry name" value="RecG/Mfd"/>
</dbReference>
<dbReference type="SMART" id="SM00490">
    <property type="entry name" value="HELICc"/>
    <property type="match status" value="1"/>
</dbReference>
<dbReference type="Pfam" id="PF02559">
    <property type="entry name" value="CarD_TRCF_RID"/>
    <property type="match status" value="1"/>
</dbReference>
<name>A0A2Z4FG49_9DELT</name>
<dbReference type="Proteomes" id="UP000249799">
    <property type="component" value="Chromosome"/>
</dbReference>
<accession>A0A2Z4FG49</accession>
<comment type="subcellular location">
    <subcellularLocation>
        <location evidence="1 13">Cytoplasm</location>
    </subcellularLocation>
</comment>
<dbReference type="SUPFAM" id="SSF141259">
    <property type="entry name" value="CarD-like"/>
    <property type="match status" value="1"/>
</dbReference>
<proteinExistence type="inferred from homology"/>
<evidence type="ECO:0000313" key="14">
    <source>
        <dbReference type="EMBL" id="AWV87901.1"/>
    </source>
</evidence>
<dbReference type="InterPro" id="IPR027417">
    <property type="entry name" value="P-loop_NTPase"/>
</dbReference>